<reference evidence="2" key="1">
    <citation type="journal article" date="2018" name="Front. Microbiol.">
        <title>Genome-Based Analysis Reveals the Taxonomy and Diversity of the Family Idiomarinaceae.</title>
        <authorList>
            <person name="Liu Y."/>
            <person name="Lai Q."/>
            <person name="Shao Z."/>
        </authorList>
    </citation>
    <scope>NUCLEOTIDE SEQUENCE [LARGE SCALE GENOMIC DNA]</scope>
    <source>
        <strain evidence="2">BH195</strain>
    </source>
</reference>
<name>A0A432XVF3_9GAMM</name>
<evidence type="ECO:0000313" key="1">
    <source>
        <dbReference type="EMBL" id="RUO52633.1"/>
    </source>
</evidence>
<comment type="caution">
    <text evidence="1">The sequence shown here is derived from an EMBL/GenBank/DDBJ whole genome shotgun (WGS) entry which is preliminary data.</text>
</comment>
<dbReference type="OrthoDB" id="198912at135622"/>
<organism evidence="1 2">
    <name type="scientific">Pseudidiomarina halophila</name>
    <dbReference type="NCBI Taxonomy" id="1449799"/>
    <lineage>
        <taxon>Bacteria</taxon>
        <taxon>Pseudomonadati</taxon>
        <taxon>Pseudomonadota</taxon>
        <taxon>Gammaproteobacteria</taxon>
        <taxon>Alteromonadales</taxon>
        <taxon>Idiomarinaceae</taxon>
        <taxon>Pseudidiomarina</taxon>
    </lineage>
</organism>
<proteinExistence type="predicted"/>
<accession>A0A432XVF3</accession>
<dbReference type="EMBL" id="PIPW01000002">
    <property type="protein sequence ID" value="RUO52633.1"/>
    <property type="molecule type" value="Genomic_DNA"/>
</dbReference>
<dbReference type="RefSeq" id="WP_126762975.1">
    <property type="nucleotide sequence ID" value="NZ_JBHLTZ010000012.1"/>
</dbReference>
<dbReference type="AlphaFoldDB" id="A0A432XVF3"/>
<sequence>MEVIKRIQSNSDNQHIDIVQQGNSFSLEVYETKYDEEEGCEYTVRVFPDPSGQFETEDLAIKEAEFLMFGKVE</sequence>
<keyword evidence="2" id="KW-1185">Reference proteome</keyword>
<gene>
    <name evidence="1" type="ORF">CWI69_06235</name>
</gene>
<dbReference type="Proteomes" id="UP000287198">
    <property type="component" value="Unassembled WGS sequence"/>
</dbReference>
<protein>
    <submittedName>
        <fullName evidence="1">Uncharacterized protein</fullName>
    </submittedName>
</protein>
<evidence type="ECO:0000313" key="2">
    <source>
        <dbReference type="Proteomes" id="UP000287198"/>
    </source>
</evidence>